<dbReference type="RefSeq" id="XP_031421942.1">
    <property type="nucleotide sequence ID" value="XM_031566082.2"/>
</dbReference>
<dbReference type="GO" id="GO:0000122">
    <property type="term" value="P:negative regulation of transcription by RNA polymerase II"/>
    <property type="evidence" value="ECO:0007669"/>
    <property type="project" value="TreeGrafter"/>
</dbReference>
<keyword evidence="10 20" id="KW-0949">S-adenosyl-L-methionine</keyword>
<feature type="domain" description="PWWP" evidence="23">
    <location>
        <begin position="787"/>
        <end position="842"/>
    </location>
</feature>
<dbReference type="PROSITE" id="PS50021">
    <property type="entry name" value="CH"/>
    <property type="match status" value="1"/>
</dbReference>
<feature type="region of interest" description="Disordered" evidence="21">
    <location>
        <begin position="667"/>
        <end position="715"/>
    </location>
</feature>
<dbReference type="SUPFAM" id="SSF53335">
    <property type="entry name" value="S-adenosyl-L-methionine-dependent methyltransferases"/>
    <property type="match status" value="1"/>
</dbReference>
<evidence type="ECO:0000259" key="24">
    <source>
        <dbReference type="PROSITE" id="PS51533"/>
    </source>
</evidence>
<dbReference type="KEGG" id="char:105906750"/>
<evidence type="ECO:0000259" key="23">
    <source>
        <dbReference type="PROSITE" id="PS50812"/>
    </source>
</evidence>
<accession>A0A6P8F0A2</accession>
<keyword evidence="8" id="KW-0132">Cell division</keyword>
<dbReference type="GO" id="GO:0051718">
    <property type="term" value="F:DNA (cytosine-5-)-methyltransferase activity, acting on CpG substrates"/>
    <property type="evidence" value="ECO:0007669"/>
    <property type="project" value="TreeGrafter"/>
</dbReference>
<keyword evidence="6" id="KW-0678">Repressor</keyword>
<dbReference type="Gene3D" id="3.40.50.150">
    <property type="entry name" value="Vaccinia Virus protein VP39"/>
    <property type="match status" value="2"/>
</dbReference>
<dbReference type="Gene3D" id="1.10.720.50">
    <property type="entry name" value="PWWP, helical domain"/>
    <property type="match status" value="1"/>
</dbReference>
<feature type="active site" evidence="20">
    <location>
        <position position="1247"/>
    </location>
</feature>
<keyword evidence="15" id="KW-0862">Zinc</keyword>
<dbReference type="GeneTree" id="ENSGT00940000166923"/>
<dbReference type="InterPro" id="IPR050390">
    <property type="entry name" value="C5-Methyltransferase"/>
</dbReference>
<keyword evidence="14" id="KW-0498">Mitosis</keyword>
<dbReference type="SUPFAM" id="SSF63748">
    <property type="entry name" value="Tudor/PWWP/MBT"/>
    <property type="match status" value="1"/>
</dbReference>
<dbReference type="PROSITE" id="PS51533">
    <property type="entry name" value="ADD"/>
    <property type="match status" value="1"/>
</dbReference>
<dbReference type="Gene3D" id="2.30.30.140">
    <property type="match status" value="1"/>
</dbReference>
<dbReference type="SUPFAM" id="SSF47576">
    <property type="entry name" value="Calponin-homology domain, CH-domain"/>
    <property type="match status" value="1"/>
</dbReference>
<keyword evidence="11" id="KW-0493">Microtubule</keyword>
<keyword evidence="25" id="KW-1185">Reference proteome</keyword>
<protein>
    <recommendedName>
        <fullName evidence="4">DNA (cytosine-5-)-methyltransferase</fullName>
        <ecNumber evidence="4">2.1.1.37</ecNumber>
    </recommendedName>
</protein>
<dbReference type="InterPro" id="IPR029063">
    <property type="entry name" value="SAM-dependent_MTases_sf"/>
</dbReference>
<dbReference type="InterPro" id="IPR018117">
    <property type="entry name" value="C5_DNA_meth_AS"/>
</dbReference>
<sequence length="1462" mass="163768">MVVEVELTPCQQHSENELLCWLNQSLQAGFTKVEETCSGAPFCQLMDLLYPGSVNIERVNVQAQQELDILHNYSLLQVAFRKKGITKMIPVEALVQGKSEDAFNLLLWFKDFFNIEGRKCTTLETCDEEGLVSLPAQRPRAITQLHFFQEEGKSDNSEDCESTPTLFTNTDMAETDSMDSFSCSLATLRFIRRHRPELSAGSSSSTSCRDARSTLGHGYPEDITSICSHTPYCLYLYVGVELGEKERASVILIGFFDQTSGAYCLRVLDVIQPLEDAETTELTCLIETLKKFEIPVENLAVFYSNLVDREQSNVFTLGLKAMKPSMVSLCGLVSLTAQACHEGLTATGIYDQVLQLIRKLSLHTSSSASNDALKQLFSDLAKLDTNPPLSTQSLLFIRTVCKISNRWSTLTKLFGSQVVEEEGMGQIHSLLIDQRLRLMFMFLSFALEPLAIFQETLEKGADLGQMLHDSSGLLQVYTSSFLQLTAIARYLRKYNEALLNDKAEHLPIGKVKVGQQVEDFLSLHKVELVDLLEDFHKSTVSFYAAVTSSIVKSLPLTTVAFVNMAAILKPDGRLEVTSRTVTDIATQMGICQNPEEVTQLSDDFLEYQLCEDVDSQLDVAQHWRGALRIMGKSSMFGKLILSLMAFPRALKEDQVFAQVFQRVAENQKDEPVKKIKEDPKKPVAEVGSTTDVRTDVATTQSPRKESESSSSDVMELSEMDIAEEDTPDVVQDEVTHPNVPEPIVIDDDDDDSDEIIWTDTSYSESLTSTPIGQKEAHSYQDGKGFEVGELVWGNVIGYSRWPGEVQPWRSRTTKPSIRKVKWFGDGLFSRIHVGGLHPFSAFAECFCPNSLATLAPYKTAILHSLQTAAERCGKEFSLQTDNKEELLRQTLDWAFSGFKPTGPDGFKPAPQTINLTENMLNGKGLPNYLKDLTTPVKSKLDTATLSSLKQVSVRLTKLTLNLENGTIALKQKPIYPRSGILGRPKKYKNGHKKDKAQKRALEKQPEPELDFNREQMIHEVSVNGKNIEDFCLSCGTAQVNIFHPLFEGSLCSKCKDNFTETLYRYDEDGYQSYCTVCCAGLEVILCGNHNCCRSFCVDCLNILVGAGTFDKLKELDPWICYLCEPGSAGGALTPRGDWSIRVQDFFAHDSGLAFEPHRVYPSIPAIQRKPIRVLSLFDGIATGYLVLKDMGFKVETYVASEIDDESIAVSLVNHEGIIVHVDDVRFITREHVEKWGPFDLLIGGSPCNDLSIVNPARKGLFEGTGRLFFEFYRVLHVLKPKEDDPKPFFWLYENVSFMANKDKTDICRFLECNPVLVDAVKVSPAHRARCFWGNLPGMNRPIIAAQNDKVTLQDCLEIGRTAKVTKVRTITTRSNSLKQGPKEDVFPVTMNGKDDNLWITELESIFGFPKHYTDVKNMNRQQRQKVLGKSWSVPVIRHLFAPLKDYFACYDKASATTTNSVE</sequence>
<gene>
    <name evidence="26 27" type="primary">LOC105906750</name>
</gene>
<dbReference type="PROSITE" id="PS00094">
    <property type="entry name" value="C5_MTASE_1"/>
    <property type="match status" value="1"/>
</dbReference>
<evidence type="ECO:0000256" key="6">
    <source>
        <dbReference type="ARBA" id="ARBA00022491"/>
    </source>
</evidence>
<dbReference type="PANTHER" id="PTHR23068:SF53">
    <property type="entry name" value="DNA (CYTOSINE-5-)-METHYLTRANSFERASE"/>
    <property type="match status" value="1"/>
</dbReference>
<comment type="similarity">
    <text evidence="20">Belongs to the class I-like SAM-binding methyltransferase superfamily. C5-methyltransferase family.</text>
</comment>
<evidence type="ECO:0000256" key="17">
    <source>
        <dbReference type="ARBA" id="ARBA00023212"/>
    </source>
</evidence>
<dbReference type="Gene3D" id="1.10.418.10">
    <property type="entry name" value="Calponin-like domain"/>
    <property type="match status" value="1"/>
</dbReference>
<evidence type="ECO:0000256" key="2">
    <source>
        <dbReference type="ARBA" id="ARBA00004245"/>
    </source>
</evidence>
<dbReference type="SUPFAM" id="SSF57903">
    <property type="entry name" value="FYVE/PHD zinc finger"/>
    <property type="match status" value="1"/>
</dbReference>
<evidence type="ECO:0000256" key="1">
    <source>
        <dbReference type="ARBA" id="ARBA00004123"/>
    </source>
</evidence>
<dbReference type="InterPro" id="IPR036872">
    <property type="entry name" value="CH_dom_sf"/>
</dbReference>
<evidence type="ECO:0000256" key="21">
    <source>
        <dbReference type="SAM" id="MobiDB-lite"/>
    </source>
</evidence>
<evidence type="ECO:0000259" key="22">
    <source>
        <dbReference type="PROSITE" id="PS50021"/>
    </source>
</evidence>
<dbReference type="PROSITE" id="PS51679">
    <property type="entry name" value="SAM_MT_C5"/>
    <property type="match status" value="1"/>
</dbReference>
<dbReference type="GO" id="GO:0051301">
    <property type="term" value="P:cell division"/>
    <property type="evidence" value="ECO:0007669"/>
    <property type="project" value="UniProtKB-KW"/>
</dbReference>
<dbReference type="EC" id="2.1.1.37" evidence="4"/>
<dbReference type="Pfam" id="PF17980">
    <property type="entry name" value="ADD_DNMT3"/>
    <property type="match status" value="1"/>
</dbReference>
<reference evidence="26 27" key="1">
    <citation type="submission" date="2025-04" db="UniProtKB">
        <authorList>
            <consortium name="RefSeq"/>
        </authorList>
    </citation>
    <scope>IDENTIFICATION</scope>
</reference>
<feature type="domain" description="PHD-type" evidence="24">
    <location>
        <begin position="1019"/>
        <end position="1151"/>
    </location>
</feature>
<dbReference type="GO" id="GO:0003677">
    <property type="term" value="F:DNA binding"/>
    <property type="evidence" value="ECO:0007669"/>
    <property type="project" value="UniProtKB-KW"/>
</dbReference>
<dbReference type="InterPro" id="IPR040552">
    <property type="entry name" value="DNMT3_ADD_GATA1-like"/>
</dbReference>
<feature type="domain" description="Calponin-homology (CH)" evidence="22">
    <location>
        <begin position="12"/>
        <end position="114"/>
    </location>
</feature>
<evidence type="ECO:0000256" key="14">
    <source>
        <dbReference type="ARBA" id="ARBA00022776"/>
    </source>
</evidence>
<dbReference type="RefSeq" id="XP_031421941.1">
    <property type="nucleotide sequence ID" value="XM_031566081.2"/>
</dbReference>
<dbReference type="GO" id="GO:0005634">
    <property type="term" value="C:nucleus"/>
    <property type="evidence" value="ECO:0007669"/>
    <property type="project" value="UniProtKB-SubCell"/>
</dbReference>
<dbReference type="InterPro" id="IPR000313">
    <property type="entry name" value="PWWP_dom"/>
</dbReference>
<dbReference type="GO" id="GO:0032259">
    <property type="term" value="P:methylation"/>
    <property type="evidence" value="ECO:0007669"/>
    <property type="project" value="UniProtKB-KW"/>
</dbReference>
<dbReference type="Pfam" id="PF00145">
    <property type="entry name" value="DNA_methylase"/>
    <property type="match status" value="1"/>
</dbReference>
<dbReference type="InterPro" id="IPR001525">
    <property type="entry name" value="C5_MeTfrase"/>
</dbReference>
<evidence type="ECO:0000313" key="27">
    <source>
        <dbReference type="RefSeq" id="XP_031421942.1"/>
    </source>
</evidence>
<dbReference type="Pfam" id="PF21255">
    <property type="entry name" value="DNMT3_ADD_GATA1-like"/>
    <property type="match status" value="1"/>
</dbReference>
<dbReference type="GeneID" id="105906750"/>
<keyword evidence="18" id="KW-0539">Nucleus</keyword>
<evidence type="ECO:0000313" key="26">
    <source>
        <dbReference type="RefSeq" id="XP_031421941.1"/>
    </source>
</evidence>
<dbReference type="Proteomes" id="UP000515152">
    <property type="component" value="Chromosome 4"/>
</dbReference>
<evidence type="ECO:0000256" key="3">
    <source>
        <dbReference type="ARBA" id="ARBA00010729"/>
    </source>
</evidence>
<dbReference type="InterPro" id="IPR049554">
    <property type="entry name" value="DNMT3_ADD_PHD"/>
</dbReference>
<feature type="compositionally biased region" description="Basic residues" evidence="21">
    <location>
        <begin position="983"/>
        <end position="996"/>
    </location>
</feature>
<dbReference type="FunFam" id="1.10.418.10:FF:000028">
    <property type="entry name" value="RP/EB family microtubule-associated protein"/>
    <property type="match status" value="1"/>
</dbReference>
<evidence type="ECO:0000256" key="13">
    <source>
        <dbReference type="ARBA" id="ARBA00022771"/>
    </source>
</evidence>
<evidence type="ECO:0000256" key="8">
    <source>
        <dbReference type="ARBA" id="ARBA00022618"/>
    </source>
</evidence>
<dbReference type="PROSITE" id="PS50812">
    <property type="entry name" value="PWWP"/>
    <property type="match status" value="1"/>
</dbReference>
<keyword evidence="17" id="KW-0206">Cytoskeleton</keyword>
<organism evidence="25 26">
    <name type="scientific">Clupea harengus</name>
    <name type="common">Atlantic herring</name>
    <dbReference type="NCBI Taxonomy" id="7950"/>
    <lineage>
        <taxon>Eukaryota</taxon>
        <taxon>Metazoa</taxon>
        <taxon>Chordata</taxon>
        <taxon>Craniata</taxon>
        <taxon>Vertebrata</taxon>
        <taxon>Euteleostomi</taxon>
        <taxon>Actinopterygii</taxon>
        <taxon>Neopterygii</taxon>
        <taxon>Teleostei</taxon>
        <taxon>Clupei</taxon>
        <taxon>Clupeiformes</taxon>
        <taxon>Clupeoidei</taxon>
        <taxon>Clupeidae</taxon>
        <taxon>Clupea</taxon>
    </lineage>
</organism>
<evidence type="ECO:0000256" key="18">
    <source>
        <dbReference type="ARBA" id="ARBA00023242"/>
    </source>
</evidence>
<keyword evidence="12" id="KW-0479">Metal-binding</keyword>
<dbReference type="InterPro" id="IPR011011">
    <property type="entry name" value="Znf_FYVE_PHD"/>
</dbReference>
<dbReference type="InterPro" id="IPR025766">
    <property type="entry name" value="ADD"/>
</dbReference>
<evidence type="ECO:0000256" key="10">
    <source>
        <dbReference type="ARBA" id="ARBA00022691"/>
    </source>
</evidence>
<keyword evidence="16" id="KW-0238">DNA-binding</keyword>
<comment type="subcellular location">
    <subcellularLocation>
        <location evidence="2">Cytoplasm</location>
        <location evidence="2">Cytoskeleton</location>
    </subcellularLocation>
    <subcellularLocation>
        <location evidence="1">Nucleus</location>
    </subcellularLocation>
</comment>
<evidence type="ECO:0000313" key="25">
    <source>
        <dbReference type="Proteomes" id="UP000515152"/>
    </source>
</evidence>
<keyword evidence="7 20" id="KW-0489">Methyltransferase</keyword>
<keyword evidence="19" id="KW-0131">Cell cycle</keyword>
<dbReference type="InterPro" id="IPR001715">
    <property type="entry name" value="CH_dom"/>
</dbReference>
<evidence type="ECO:0000256" key="15">
    <source>
        <dbReference type="ARBA" id="ARBA00022833"/>
    </source>
</evidence>
<evidence type="ECO:0000256" key="7">
    <source>
        <dbReference type="ARBA" id="ARBA00022603"/>
    </source>
</evidence>
<evidence type="ECO:0000256" key="12">
    <source>
        <dbReference type="ARBA" id="ARBA00022723"/>
    </source>
</evidence>
<feature type="compositionally biased region" description="Basic and acidic residues" evidence="21">
    <location>
        <begin position="667"/>
        <end position="683"/>
    </location>
</feature>
<dbReference type="PANTHER" id="PTHR23068">
    <property type="entry name" value="DNA CYTOSINE-5- -METHYLTRANSFERASE 3-RELATED"/>
    <property type="match status" value="1"/>
</dbReference>
<dbReference type="FunFam" id="3.40.50.150:FF:000008">
    <property type="entry name" value="DNA (Cytosine-5)-methyltransferase 3A isoform X1"/>
    <property type="match status" value="1"/>
</dbReference>
<evidence type="ECO:0000256" key="9">
    <source>
        <dbReference type="ARBA" id="ARBA00022679"/>
    </source>
</evidence>
<dbReference type="OrthoDB" id="641149at2759"/>
<proteinExistence type="inferred from homology"/>
<dbReference type="GO" id="GO:0008270">
    <property type="term" value="F:zinc ion binding"/>
    <property type="evidence" value="ECO:0007669"/>
    <property type="project" value="UniProtKB-KW"/>
</dbReference>
<dbReference type="GO" id="GO:0005874">
    <property type="term" value="C:microtubule"/>
    <property type="evidence" value="ECO:0007669"/>
    <property type="project" value="UniProtKB-KW"/>
</dbReference>
<keyword evidence="13" id="KW-0863">Zinc-finger</keyword>
<evidence type="ECO:0000256" key="4">
    <source>
        <dbReference type="ARBA" id="ARBA00011975"/>
    </source>
</evidence>
<feature type="compositionally biased region" description="Polar residues" evidence="21">
    <location>
        <begin position="687"/>
        <end position="700"/>
    </location>
</feature>
<evidence type="ECO:0000256" key="16">
    <source>
        <dbReference type="ARBA" id="ARBA00023125"/>
    </source>
</evidence>
<comment type="similarity">
    <text evidence="3">Belongs to the MAPRE family.</text>
</comment>
<evidence type="ECO:0000256" key="5">
    <source>
        <dbReference type="ARBA" id="ARBA00022490"/>
    </source>
</evidence>
<keyword evidence="5" id="KW-0963">Cytoplasm</keyword>
<evidence type="ECO:0000256" key="19">
    <source>
        <dbReference type="ARBA" id="ARBA00023306"/>
    </source>
</evidence>
<dbReference type="Pfam" id="PF00307">
    <property type="entry name" value="CH"/>
    <property type="match status" value="1"/>
</dbReference>
<evidence type="ECO:0000256" key="20">
    <source>
        <dbReference type="PROSITE-ProRule" id="PRU01016"/>
    </source>
</evidence>
<dbReference type="SMART" id="SM00293">
    <property type="entry name" value="PWWP"/>
    <property type="match status" value="1"/>
</dbReference>
<feature type="region of interest" description="Disordered" evidence="21">
    <location>
        <begin position="979"/>
        <end position="1005"/>
    </location>
</feature>
<keyword evidence="9 20" id="KW-0808">Transferase</keyword>
<name>A0A6P8F0A2_CLUHA</name>
<evidence type="ECO:0000256" key="11">
    <source>
        <dbReference type="ARBA" id="ARBA00022701"/>
    </source>
</evidence>